<dbReference type="RefSeq" id="WP_271747872.1">
    <property type="nucleotide sequence ID" value="NZ_JAQLDZ010000004.1"/>
</dbReference>
<evidence type="ECO:0000313" key="1">
    <source>
        <dbReference type="EMBL" id="MDB1838226.1"/>
    </source>
</evidence>
<sequence length="269" mass="28107">MPHVSSADDGRRIAGEVGTGSYVLQTGGKLAPSLVDANTVRIATGDMIVQGRHIGVTAPEDVKVASGSQGKKRMDYICVHYTRDVSGSSPTLVEKVEWKVLQGTPGSSAAAPSVPKGSILDGGADVSVPICSVTFDGLTTGQPKLLIPTLTPLATLGDSVSQTDWTYLYGALGGGKSFVRYRRDGARCVLQWGATQGTSAYWAAGNLPEQMRPADGNVYVPAVCVSPDGTVENICAYCYVSASTGEVGLQVAATTNRNVRNCGETSWFI</sequence>
<dbReference type="AlphaFoldDB" id="A0AAW6AJR0"/>
<proteinExistence type="predicted"/>
<dbReference type="EMBL" id="JAQLEC010000002">
    <property type="protein sequence ID" value="MDB1838226.1"/>
    <property type="molecule type" value="Genomic_DNA"/>
</dbReference>
<organism evidence="1 2">
    <name type="scientific">Collinsella aerofaciens</name>
    <dbReference type="NCBI Taxonomy" id="74426"/>
    <lineage>
        <taxon>Bacteria</taxon>
        <taxon>Bacillati</taxon>
        <taxon>Actinomycetota</taxon>
        <taxon>Coriobacteriia</taxon>
        <taxon>Coriobacteriales</taxon>
        <taxon>Coriobacteriaceae</taxon>
        <taxon>Collinsella</taxon>
    </lineage>
</organism>
<name>A0AAW6AJR0_9ACTN</name>
<gene>
    <name evidence="1" type="ORF">PMW86_01255</name>
</gene>
<protein>
    <submittedName>
        <fullName evidence="1">Uncharacterized protein</fullName>
    </submittedName>
</protein>
<accession>A0AAW6AJR0</accession>
<comment type="caution">
    <text evidence="1">The sequence shown here is derived from an EMBL/GenBank/DDBJ whole genome shotgun (WGS) entry which is preliminary data.</text>
</comment>
<reference evidence="1" key="1">
    <citation type="submission" date="2023-01" db="EMBL/GenBank/DDBJ databases">
        <title>Human gut microbiome strain richness.</title>
        <authorList>
            <person name="Chen-Liaw A."/>
        </authorList>
    </citation>
    <scope>NUCLEOTIDE SEQUENCE</scope>
    <source>
        <strain evidence="1">D54st1_D6_D54t1_190329</strain>
    </source>
</reference>
<evidence type="ECO:0000313" key="2">
    <source>
        <dbReference type="Proteomes" id="UP001212741"/>
    </source>
</evidence>
<dbReference type="Proteomes" id="UP001212741">
    <property type="component" value="Unassembled WGS sequence"/>
</dbReference>